<dbReference type="GO" id="GO:0009279">
    <property type="term" value="C:cell outer membrane"/>
    <property type="evidence" value="ECO:0007669"/>
    <property type="project" value="UniProtKB-SubCell"/>
</dbReference>
<dbReference type="Pfam" id="PF07980">
    <property type="entry name" value="SusD_RagB"/>
    <property type="match status" value="1"/>
</dbReference>
<evidence type="ECO:0000259" key="7">
    <source>
        <dbReference type="Pfam" id="PF14322"/>
    </source>
</evidence>
<feature type="domain" description="RagB/SusD" evidence="6">
    <location>
        <begin position="249"/>
        <end position="551"/>
    </location>
</feature>
<comment type="similarity">
    <text evidence="2">Belongs to the SusD family.</text>
</comment>
<dbReference type="InterPro" id="IPR033985">
    <property type="entry name" value="SusD-like_N"/>
</dbReference>
<dbReference type="SUPFAM" id="SSF48452">
    <property type="entry name" value="TPR-like"/>
    <property type="match status" value="1"/>
</dbReference>
<keyword evidence="4" id="KW-0472">Membrane</keyword>
<comment type="subcellular location">
    <subcellularLocation>
        <location evidence="1">Cell outer membrane</location>
    </subcellularLocation>
</comment>
<dbReference type="Proteomes" id="UP000294848">
    <property type="component" value="Unassembled WGS sequence"/>
</dbReference>
<dbReference type="InterPro" id="IPR011990">
    <property type="entry name" value="TPR-like_helical_dom_sf"/>
</dbReference>
<dbReference type="EMBL" id="SNWI01000011">
    <property type="protein sequence ID" value="TDN96653.1"/>
    <property type="molecule type" value="Genomic_DNA"/>
</dbReference>
<dbReference type="AlphaFoldDB" id="A0A4R6GNH8"/>
<evidence type="ECO:0000313" key="8">
    <source>
        <dbReference type="EMBL" id="TDN96653.1"/>
    </source>
</evidence>
<name>A0A4R6GNH8_9BACT</name>
<proteinExistence type="inferred from homology"/>
<comment type="caution">
    <text evidence="8">The sequence shown here is derived from an EMBL/GenBank/DDBJ whole genome shotgun (WGS) entry which is preliminary data.</text>
</comment>
<evidence type="ECO:0000256" key="1">
    <source>
        <dbReference type="ARBA" id="ARBA00004442"/>
    </source>
</evidence>
<evidence type="ECO:0000259" key="6">
    <source>
        <dbReference type="Pfam" id="PF07980"/>
    </source>
</evidence>
<gene>
    <name evidence="8" type="ORF">DET52_11123</name>
</gene>
<dbReference type="Gene3D" id="1.25.40.390">
    <property type="match status" value="1"/>
</dbReference>
<keyword evidence="3" id="KW-0732">Signal</keyword>
<dbReference type="InterPro" id="IPR012944">
    <property type="entry name" value="SusD_RagB_dom"/>
</dbReference>
<reference evidence="8 9" key="1">
    <citation type="submission" date="2019-03" db="EMBL/GenBank/DDBJ databases">
        <title>Freshwater and sediment microbial communities from various areas in North America, analyzing microbe dynamics in response to fracking.</title>
        <authorList>
            <person name="Lamendella R."/>
        </authorList>
    </citation>
    <scope>NUCLEOTIDE SEQUENCE [LARGE SCALE GENOMIC DNA]</scope>
    <source>
        <strain evidence="8 9">114D</strain>
    </source>
</reference>
<sequence>MKKILIVISLFSLGLFYSCEGPLEKKPLDVFSELDVWNDAALAEGFVYDIYSDVVRGMYVTQYTDDWTDNIVCNDDNGGGRNVQAGNIEISSDYGWNRYGQIRKCNLAIDRLTDNDAINEAIATQLIAEAKLMRAMVYFWQARRFGGLMLVKAVLTPEDEMKLSRSTERETYDFIQQDISDAIADLPETAEPGRFNKATAYAFMSQVALQIGDYDKVIAAVDEIEKRNYSLDPIYSNMFNSFSGTTTSPEVIFFYSIGEDHNSYIDTRMFRNLTNCYNGPKLREDAVPQYHPEDEFNAWPLRWPSQELVDAYLFKEGGIAVQKKAEEFQGEPSRLMWENRDDRFEMSIVRDSAQYSKSIFTFRRGGNAHWTSNPLSTWGMSKSGYMFRKWMYEDQFFFYNYPVEWAEPIFRLGEVFLNKAEAYGRKGDMPKAIEYMNKTRTIHGGLPELPTNSSEEDFWKYYKIERQVEMVQEDDRYWSLVRWARAENATSVPELNGYRLHGLDMEFDGLVNVVESPFTVDMKFEMPKRLFFPVPESQIRLNESLEQNPGWN</sequence>
<evidence type="ECO:0000256" key="4">
    <source>
        <dbReference type="ARBA" id="ARBA00023136"/>
    </source>
</evidence>
<accession>A0A4R6GNH8</accession>
<evidence type="ECO:0000256" key="3">
    <source>
        <dbReference type="ARBA" id="ARBA00022729"/>
    </source>
</evidence>
<evidence type="ECO:0000256" key="5">
    <source>
        <dbReference type="ARBA" id="ARBA00023237"/>
    </source>
</evidence>
<protein>
    <submittedName>
        <fullName evidence="8">Putative outer membrane starch-binding protein</fullName>
    </submittedName>
</protein>
<dbReference type="OrthoDB" id="5694214at2"/>
<feature type="domain" description="SusD-like N-terminal" evidence="7">
    <location>
        <begin position="97"/>
        <end position="209"/>
    </location>
</feature>
<dbReference type="Pfam" id="PF14322">
    <property type="entry name" value="SusD-like_3"/>
    <property type="match status" value="1"/>
</dbReference>
<dbReference type="RefSeq" id="WP_133466607.1">
    <property type="nucleotide sequence ID" value="NZ_SNWI01000011.1"/>
</dbReference>
<dbReference type="PROSITE" id="PS51257">
    <property type="entry name" value="PROKAR_LIPOPROTEIN"/>
    <property type="match status" value="1"/>
</dbReference>
<organism evidence="8 9">
    <name type="scientific">Sunxiuqinia elliptica</name>
    <dbReference type="NCBI Taxonomy" id="655355"/>
    <lineage>
        <taxon>Bacteria</taxon>
        <taxon>Pseudomonadati</taxon>
        <taxon>Bacteroidota</taxon>
        <taxon>Bacteroidia</taxon>
        <taxon>Marinilabiliales</taxon>
        <taxon>Prolixibacteraceae</taxon>
        <taxon>Sunxiuqinia</taxon>
    </lineage>
</organism>
<evidence type="ECO:0000256" key="2">
    <source>
        <dbReference type="ARBA" id="ARBA00006275"/>
    </source>
</evidence>
<keyword evidence="5" id="KW-0998">Cell outer membrane</keyword>
<evidence type="ECO:0000313" key="9">
    <source>
        <dbReference type="Proteomes" id="UP000294848"/>
    </source>
</evidence>